<dbReference type="RefSeq" id="WP_312032316.1">
    <property type="nucleotide sequence ID" value="NZ_CP051151.1"/>
</dbReference>
<keyword evidence="1" id="KW-0812">Transmembrane</keyword>
<reference evidence="3 4" key="1">
    <citation type="submission" date="2020-04" db="EMBL/GenBank/DDBJ databases">
        <authorList>
            <person name="Zheng R.K."/>
            <person name="Sun C.M."/>
        </authorList>
    </citation>
    <scope>NUCLEOTIDE SEQUENCE [LARGE SCALE GENOMIC DNA]</scope>
    <source>
        <strain evidence="4">zrk29</strain>
    </source>
</reference>
<name>A0A7L6N5H4_9MOLU</name>
<dbReference type="AlphaFoldDB" id="A0A7L6N5H4"/>
<dbReference type="InterPro" id="IPR001173">
    <property type="entry name" value="Glyco_trans_2-like"/>
</dbReference>
<dbReference type="PANTHER" id="PTHR22916">
    <property type="entry name" value="GLYCOSYLTRANSFERASE"/>
    <property type="match status" value="1"/>
</dbReference>
<dbReference type="InterPro" id="IPR029044">
    <property type="entry name" value="Nucleotide-diphossugar_trans"/>
</dbReference>
<gene>
    <name evidence="3" type="ORF">HF295_02720</name>
</gene>
<keyword evidence="3" id="KW-0808">Transferase</keyword>
<accession>A0A7L6N5H4</accession>
<keyword evidence="1" id="KW-1133">Transmembrane helix</keyword>
<evidence type="ECO:0000313" key="3">
    <source>
        <dbReference type="EMBL" id="QLY39829.1"/>
    </source>
</evidence>
<dbReference type="GO" id="GO:0016758">
    <property type="term" value="F:hexosyltransferase activity"/>
    <property type="evidence" value="ECO:0007669"/>
    <property type="project" value="UniProtKB-ARBA"/>
</dbReference>
<dbReference type="Gene3D" id="3.90.550.10">
    <property type="entry name" value="Spore Coat Polysaccharide Biosynthesis Protein SpsA, Chain A"/>
    <property type="match status" value="1"/>
</dbReference>
<keyword evidence="1" id="KW-0472">Membrane</keyword>
<feature type="domain" description="Glycosyltransferase 2-like" evidence="2">
    <location>
        <begin position="6"/>
        <end position="169"/>
    </location>
</feature>
<dbReference type="SUPFAM" id="SSF53448">
    <property type="entry name" value="Nucleotide-diphospho-sugar transferases"/>
    <property type="match status" value="1"/>
</dbReference>
<organism evidence="3 4">
    <name type="scientific">Hujiaoplasma nucleasis</name>
    <dbReference type="NCBI Taxonomy" id="2725268"/>
    <lineage>
        <taxon>Bacteria</taxon>
        <taxon>Bacillati</taxon>
        <taxon>Mycoplasmatota</taxon>
        <taxon>Mollicutes</taxon>
        <taxon>Candidatus Izemoplasmatales</taxon>
        <taxon>Hujiaoplasmataceae</taxon>
        <taxon>Hujiaoplasma</taxon>
    </lineage>
</organism>
<protein>
    <submittedName>
        <fullName evidence="3">Glycosyltransferase</fullName>
    </submittedName>
</protein>
<sequence>MNDLVSIIIPTYKREFNILSRAIESVLNQTYKNIEIIIIDDNITSEKKYYDIKNKVRMLNDPRVIYFKNENNLGGALSRNKGIELSNGDYVTFLDDDDIYLENKVKNQILYMKVNDLDLCFTNLIFHNKNGKLVDFRNFSWIKDFSEKNLLKQHLMHHLTGTPTFMYKSDCLKRIGMFDNVNMGQEFYLMLKSINAKLKIGHLDKSDVIAFKLNDGGISFSEAKIKGENDLYRFKKEYFSYLNKKEISYIKFRHNAVLAIAYKRNKKYIMFLISSIKTVILYPIIFIRELYKFLYNIRKKREGERK</sequence>
<dbReference type="Pfam" id="PF00535">
    <property type="entry name" value="Glycos_transf_2"/>
    <property type="match status" value="1"/>
</dbReference>
<evidence type="ECO:0000259" key="2">
    <source>
        <dbReference type="Pfam" id="PF00535"/>
    </source>
</evidence>
<evidence type="ECO:0000256" key="1">
    <source>
        <dbReference type="SAM" id="Phobius"/>
    </source>
</evidence>
<proteinExistence type="predicted"/>
<feature type="transmembrane region" description="Helical" evidence="1">
    <location>
        <begin position="268"/>
        <end position="291"/>
    </location>
</feature>
<keyword evidence="4" id="KW-1185">Reference proteome</keyword>
<dbReference type="KEGG" id="tbk:HF295_02720"/>
<dbReference type="PANTHER" id="PTHR22916:SF3">
    <property type="entry name" value="UDP-GLCNAC:BETAGAL BETA-1,3-N-ACETYLGLUCOSAMINYLTRANSFERASE-LIKE PROTEIN 1"/>
    <property type="match status" value="1"/>
</dbReference>
<evidence type="ECO:0000313" key="4">
    <source>
        <dbReference type="Proteomes" id="UP000512167"/>
    </source>
</evidence>
<dbReference type="Proteomes" id="UP000512167">
    <property type="component" value="Chromosome"/>
</dbReference>
<dbReference type="EMBL" id="CP051151">
    <property type="protein sequence ID" value="QLY39829.1"/>
    <property type="molecule type" value="Genomic_DNA"/>
</dbReference>